<dbReference type="EMBL" id="CSBK01000515">
    <property type="protein sequence ID" value="COX49419.1"/>
    <property type="molecule type" value="Genomic_DNA"/>
</dbReference>
<evidence type="ECO:0000313" key="1">
    <source>
        <dbReference type="EMBL" id="COX49419.1"/>
    </source>
</evidence>
<protein>
    <submittedName>
        <fullName evidence="1">Uncharacterized protein</fullName>
    </submittedName>
</protein>
<name>A0A916L9V6_MYCTX</name>
<accession>A0A916L9V6</accession>
<sequence>MAFGGCGPVAGGLGAGLGPGLALGTSACCCSGAAFLAPGLSNADISGPSLGSGARSLAPRGLRPVGIGPCPGRTGPSAVAPGSVTMALGGGGAFAASPLHGAAIAGGARPIGTMSPIAAAHASDTDTIRGIGDMSHLPGLDVAIDVRSSLM</sequence>
<evidence type="ECO:0000313" key="2">
    <source>
        <dbReference type="Proteomes" id="UP000039021"/>
    </source>
</evidence>
<dbReference type="AlphaFoldDB" id="A0A916L9V6"/>
<organism evidence="1 2">
    <name type="scientific">Mycobacterium tuberculosis</name>
    <dbReference type="NCBI Taxonomy" id="1773"/>
    <lineage>
        <taxon>Bacteria</taxon>
        <taxon>Bacillati</taxon>
        <taxon>Actinomycetota</taxon>
        <taxon>Actinomycetes</taxon>
        <taxon>Mycobacteriales</taxon>
        <taxon>Mycobacteriaceae</taxon>
        <taxon>Mycobacterium</taxon>
        <taxon>Mycobacterium tuberculosis complex</taxon>
    </lineage>
</organism>
<dbReference type="Proteomes" id="UP000039021">
    <property type="component" value="Unassembled WGS sequence"/>
</dbReference>
<gene>
    <name evidence="1" type="ORF">ERS007739_01373</name>
</gene>
<proteinExistence type="predicted"/>
<reference evidence="2" key="1">
    <citation type="submission" date="2015-03" db="EMBL/GenBank/DDBJ databases">
        <authorList>
            <consortium name="Pathogen Informatics"/>
        </authorList>
    </citation>
    <scope>NUCLEOTIDE SEQUENCE [LARGE SCALE GENOMIC DNA]</scope>
    <source>
        <strain evidence="2">N09902308</strain>
    </source>
</reference>
<comment type="caution">
    <text evidence="1">The sequence shown here is derived from an EMBL/GenBank/DDBJ whole genome shotgun (WGS) entry which is preliminary data.</text>
</comment>